<dbReference type="Proteomes" id="UP000675409">
    <property type="component" value="Unassembled WGS sequence"/>
</dbReference>
<evidence type="ECO:0000313" key="2">
    <source>
        <dbReference type="Proteomes" id="UP000675409"/>
    </source>
</evidence>
<sequence length="248" mass="27304">MLPEVLADRLRTRAHIGDTVRLVVVQNMDGRDPVGARGFYLQPLALAWLARAGAELDLDQYADLVDEPEEVDFGYRPPLDLEWWRDRMVASVRLLDGASAELEERDAASNEFVPAASPGSSPIETRSPALDALYQVIDEVCLPGVHIGYWIHPAEWLSEAEDRRYPTSVVAEGMTREVVTFGSDGGGGLFVLALDCGEILHVYSTETGNETRSVEPVLRQVAPDLDAFLRKLLDVVDELVETGDTEGI</sequence>
<evidence type="ECO:0008006" key="3">
    <source>
        <dbReference type="Google" id="ProtNLM"/>
    </source>
</evidence>
<keyword evidence="2" id="KW-1185">Reference proteome</keyword>
<comment type="caution">
    <text evidence="1">The sequence shown here is derived from an EMBL/GenBank/DDBJ whole genome shotgun (WGS) entry which is preliminary data.</text>
</comment>
<protein>
    <recommendedName>
        <fullName evidence="3">SMI1/KNR4 family protein</fullName>
    </recommendedName>
</protein>
<evidence type="ECO:0000313" key="1">
    <source>
        <dbReference type="EMBL" id="MBL0886357.1"/>
    </source>
</evidence>
<organism evidence="1 2">
    <name type="scientific">Myceligenerans indicum</name>
    <dbReference type="NCBI Taxonomy" id="2593663"/>
    <lineage>
        <taxon>Bacteria</taxon>
        <taxon>Bacillati</taxon>
        <taxon>Actinomycetota</taxon>
        <taxon>Actinomycetes</taxon>
        <taxon>Micrococcales</taxon>
        <taxon>Promicromonosporaceae</taxon>
        <taxon>Myceligenerans</taxon>
    </lineage>
</organism>
<dbReference type="EMBL" id="JABBYC010000011">
    <property type="protein sequence ID" value="MBL0886357.1"/>
    <property type="molecule type" value="Genomic_DNA"/>
</dbReference>
<name>A0ABS1LJH1_9MICO</name>
<proteinExistence type="predicted"/>
<dbReference type="RefSeq" id="WP_201846211.1">
    <property type="nucleotide sequence ID" value="NZ_JABBYC010000011.1"/>
</dbReference>
<reference evidence="1 2" key="1">
    <citation type="journal article" date="2021" name="Arch. Microbiol.">
        <title>Myceligenerans indicum sp. nov., an actinobacterium isolated from mangrove sediment of Sundarbans, India.</title>
        <authorList>
            <person name="Asha K."/>
            <person name="Bhadury P."/>
        </authorList>
    </citation>
    <scope>NUCLEOTIDE SEQUENCE [LARGE SCALE GENOMIC DNA]</scope>
    <source>
        <strain evidence="1 2">I2</strain>
    </source>
</reference>
<accession>A0ABS1LJH1</accession>
<gene>
    <name evidence="1" type="ORF">HGK34_08745</name>
</gene>